<proteinExistence type="predicted"/>
<sequence length="92" mass="10587">MAKLGDRDNDAGRRRHDKHASKYLHFTLPGLDPPSLLRIKLGMKKFLRRCRVKMIEDTIDPLSFIMSAETLFLLLIALAGMHHLLVFKGTRM</sequence>
<name>A0A8X7ZRB9_POPTO</name>
<gene>
    <name evidence="2" type="ORF">POTOM_019445</name>
</gene>
<keyword evidence="3" id="KW-1185">Reference proteome</keyword>
<reference evidence="2" key="1">
    <citation type="journal article" date="2020" name="bioRxiv">
        <title>Hybrid origin of Populus tomentosa Carr. identified through genome sequencing and phylogenomic analysis.</title>
        <authorList>
            <person name="An X."/>
            <person name="Gao K."/>
            <person name="Chen Z."/>
            <person name="Li J."/>
            <person name="Yang X."/>
            <person name="Yang X."/>
            <person name="Zhou J."/>
            <person name="Guo T."/>
            <person name="Zhao T."/>
            <person name="Huang S."/>
            <person name="Miao D."/>
            <person name="Khan W.U."/>
            <person name="Rao P."/>
            <person name="Ye M."/>
            <person name="Lei B."/>
            <person name="Liao W."/>
            <person name="Wang J."/>
            <person name="Ji L."/>
            <person name="Li Y."/>
            <person name="Guo B."/>
            <person name="Mustafa N.S."/>
            <person name="Li S."/>
            <person name="Yun Q."/>
            <person name="Keller S.R."/>
            <person name="Mao J."/>
            <person name="Zhang R."/>
            <person name="Strauss S.H."/>
        </authorList>
    </citation>
    <scope>NUCLEOTIDE SEQUENCE</scope>
    <source>
        <strain evidence="2">GM15</strain>
        <tissue evidence="2">Leaf</tissue>
    </source>
</reference>
<evidence type="ECO:0000313" key="3">
    <source>
        <dbReference type="Proteomes" id="UP000886885"/>
    </source>
</evidence>
<keyword evidence="1" id="KW-0812">Transmembrane</keyword>
<evidence type="ECO:0000313" key="2">
    <source>
        <dbReference type="EMBL" id="KAG6775943.1"/>
    </source>
</evidence>
<keyword evidence="1" id="KW-1133">Transmembrane helix</keyword>
<keyword evidence="1" id="KW-0472">Membrane</keyword>
<organism evidence="2 3">
    <name type="scientific">Populus tomentosa</name>
    <name type="common">Chinese white poplar</name>
    <dbReference type="NCBI Taxonomy" id="118781"/>
    <lineage>
        <taxon>Eukaryota</taxon>
        <taxon>Viridiplantae</taxon>
        <taxon>Streptophyta</taxon>
        <taxon>Embryophyta</taxon>
        <taxon>Tracheophyta</taxon>
        <taxon>Spermatophyta</taxon>
        <taxon>Magnoliopsida</taxon>
        <taxon>eudicotyledons</taxon>
        <taxon>Gunneridae</taxon>
        <taxon>Pentapetalae</taxon>
        <taxon>rosids</taxon>
        <taxon>fabids</taxon>
        <taxon>Malpighiales</taxon>
        <taxon>Salicaceae</taxon>
        <taxon>Saliceae</taxon>
        <taxon>Populus</taxon>
    </lineage>
</organism>
<protein>
    <submittedName>
        <fullName evidence="2">Uncharacterized protein</fullName>
    </submittedName>
</protein>
<accession>A0A8X7ZRB9</accession>
<comment type="caution">
    <text evidence="2">The sequence shown here is derived from an EMBL/GenBank/DDBJ whole genome shotgun (WGS) entry which is preliminary data.</text>
</comment>
<dbReference type="Proteomes" id="UP000886885">
    <property type="component" value="Chromosome 5A"/>
</dbReference>
<dbReference type="EMBL" id="JAAWWB010000009">
    <property type="protein sequence ID" value="KAG6775943.1"/>
    <property type="molecule type" value="Genomic_DNA"/>
</dbReference>
<dbReference type="AlphaFoldDB" id="A0A8X7ZRB9"/>
<feature type="transmembrane region" description="Helical" evidence="1">
    <location>
        <begin position="64"/>
        <end position="87"/>
    </location>
</feature>
<evidence type="ECO:0000256" key="1">
    <source>
        <dbReference type="SAM" id="Phobius"/>
    </source>
</evidence>